<evidence type="ECO:0000256" key="4">
    <source>
        <dbReference type="ARBA" id="ARBA00023002"/>
    </source>
</evidence>
<dbReference type="InterPro" id="IPR036318">
    <property type="entry name" value="FAD-bd_PCMH-like_sf"/>
</dbReference>
<protein>
    <submittedName>
        <fullName evidence="7">FAD-binding oxidoreductase</fullName>
    </submittedName>
</protein>
<dbReference type="InterPro" id="IPR016171">
    <property type="entry name" value="Vanillyl_alc_oxidase_C-sub2"/>
</dbReference>
<comment type="cofactor">
    <cofactor evidence="1">
        <name>FAD</name>
        <dbReference type="ChEBI" id="CHEBI:57692"/>
    </cofactor>
</comment>
<dbReference type="Pfam" id="PF02913">
    <property type="entry name" value="FAD-oxidase_C"/>
    <property type="match status" value="1"/>
</dbReference>
<feature type="domain" description="FAD-binding PCMH-type" evidence="6">
    <location>
        <begin position="56"/>
        <end position="235"/>
    </location>
</feature>
<keyword evidence="4" id="KW-0560">Oxidoreductase</keyword>
<keyword evidence="2" id="KW-0285">Flavoprotein</keyword>
<evidence type="ECO:0000256" key="3">
    <source>
        <dbReference type="ARBA" id="ARBA00022827"/>
    </source>
</evidence>
<dbReference type="Pfam" id="PF01565">
    <property type="entry name" value="FAD_binding_4"/>
    <property type="match status" value="1"/>
</dbReference>
<dbReference type="PANTHER" id="PTHR42934">
    <property type="entry name" value="GLYCOLATE OXIDASE SUBUNIT GLCD"/>
    <property type="match status" value="1"/>
</dbReference>
<evidence type="ECO:0000313" key="8">
    <source>
        <dbReference type="Proteomes" id="UP001595923"/>
    </source>
</evidence>
<organism evidence="7 8">
    <name type="scientific">Nocardiopsis mangrovi</name>
    <dbReference type="NCBI Taxonomy" id="1179818"/>
    <lineage>
        <taxon>Bacteria</taxon>
        <taxon>Bacillati</taxon>
        <taxon>Actinomycetota</taxon>
        <taxon>Actinomycetes</taxon>
        <taxon>Streptosporangiales</taxon>
        <taxon>Nocardiopsidaceae</taxon>
        <taxon>Nocardiopsis</taxon>
    </lineage>
</organism>
<evidence type="ECO:0000256" key="2">
    <source>
        <dbReference type="ARBA" id="ARBA00022630"/>
    </source>
</evidence>
<dbReference type="SUPFAM" id="SSF55103">
    <property type="entry name" value="FAD-linked oxidases, C-terminal domain"/>
    <property type="match status" value="1"/>
</dbReference>
<dbReference type="SUPFAM" id="SSF56176">
    <property type="entry name" value="FAD-binding/transporter-associated domain-like"/>
    <property type="match status" value="1"/>
</dbReference>
<dbReference type="InterPro" id="IPR016164">
    <property type="entry name" value="FAD-linked_Oxase-like_C"/>
</dbReference>
<evidence type="ECO:0000256" key="5">
    <source>
        <dbReference type="SAM" id="MobiDB-lite"/>
    </source>
</evidence>
<dbReference type="InterPro" id="IPR004113">
    <property type="entry name" value="FAD-bd_oxidored_4_C"/>
</dbReference>
<dbReference type="InterPro" id="IPR016166">
    <property type="entry name" value="FAD-bd_PCMH"/>
</dbReference>
<keyword evidence="3" id="KW-0274">FAD</keyword>
<dbReference type="Gene3D" id="3.30.465.10">
    <property type="match status" value="1"/>
</dbReference>
<evidence type="ECO:0000259" key="6">
    <source>
        <dbReference type="PROSITE" id="PS51387"/>
    </source>
</evidence>
<evidence type="ECO:0000313" key="7">
    <source>
        <dbReference type="EMBL" id="MFC4562268.1"/>
    </source>
</evidence>
<dbReference type="PANTHER" id="PTHR42934:SF2">
    <property type="entry name" value="GLYCOLATE OXIDASE SUBUNIT GLCD"/>
    <property type="match status" value="1"/>
</dbReference>
<dbReference type="Proteomes" id="UP001595923">
    <property type="component" value="Unassembled WGS sequence"/>
</dbReference>
<gene>
    <name evidence="7" type="ORF">ACFO4E_10420</name>
</gene>
<dbReference type="InterPro" id="IPR051914">
    <property type="entry name" value="FAD-linked_OxidoTrans_Type4"/>
</dbReference>
<dbReference type="InterPro" id="IPR016169">
    <property type="entry name" value="FAD-bd_PCMH_sub2"/>
</dbReference>
<dbReference type="EMBL" id="JBHSFQ010000007">
    <property type="protein sequence ID" value="MFC4562268.1"/>
    <property type="molecule type" value="Genomic_DNA"/>
</dbReference>
<dbReference type="Gene3D" id="1.10.45.10">
    <property type="entry name" value="Vanillyl-alcohol Oxidase, Chain A, domain 4"/>
    <property type="match status" value="1"/>
</dbReference>
<evidence type="ECO:0000256" key="1">
    <source>
        <dbReference type="ARBA" id="ARBA00001974"/>
    </source>
</evidence>
<dbReference type="Gene3D" id="3.30.70.2740">
    <property type="match status" value="1"/>
</dbReference>
<dbReference type="RefSeq" id="WP_378573332.1">
    <property type="nucleotide sequence ID" value="NZ_JBHSFQ010000007.1"/>
</dbReference>
<comment type="caution">
    <text evidence="7">The sequence shown here is derived from an EMBL/GenBank/DDBJ whole genome shotgun (WGS) entry which is preliminary data.</text>
</comment>
<dbReference type="PROSITE" id="PS51387">
    <property type="entry name" value="FAD_PCMH"/>
    <property type="match status" value="1"/>
</dbReference>
<name>A0ABV9DW80_9ACTN</name>
<feature type="region of interest" description="Disordered" evidence="5">
    <location>
        <begin position="1"/>
        <end position="38"/>
    </location>
</feature>
<accession>A0ABV9DW80</accession>
<sequence>MTRPSPATPRAAHTATGDDLVRLLPPPPPPRLDSGTVTADPGILAAHRADHATFTPAGEPAALVRARTTADVSATLRLATELGVPVVPQGTRTGLTGGANAVDGCILLSLEKMDRILGIDPVEQIGTVQPGVVNAVFSREAAGAGLFYPPDPASWESSTLGGNIATNAGGFCCVKYGVTRDYVRGLEVVRADGAVMRTGRRTAKGVAGYDLTGLFVGSEGTLGVITEATLALRPATAEPLTAVAFFATAVEACRLIVELMAGEPRLSMVELMDAPSIEAVRAFRDPGFPPGIGAALLVQSDSAEAAADLSAFAALCGRHGAEVITAGDREESRMLLEARRMVGPAVESLGTILPDDVCVPRRALPDLLAAVGAIADRTGLTITCAGHAGDGNMHPTIIFDAGDPGQTALAQQAFDDIMRLGLDLGGTVTGEHGVGLLKRGWLRTELDPVAAATHDAVKRALDPLGILNPGKVIATPEGD</sequence>
<keyword evidence="8" id="KW-1185">Reference proteome</keyword>
<proteinExistence type="predicted"/>
<dbReference type="InterPro" id="IPR006094">
    <property type="entry name" value="Oxid_FAD_bind_N"/>
</dbReference>
<reference evidence="8" key="1">
    <citation type="journal article" date="2019" name="Int. J. Syst. Evol. Microbiol.">
        <title>The Global Catalogue of Microorganisms (GCM) 10K type strain sequencing project: providing services to taxonomists for standard genome sequencing and annotation.</title>
        <authorList>
            <consortium name="The Broad Institute Genomics Platform"/>
            <consortium name="The Broad Institute Genome Sequencing Center for Infectious Disease"/>
            <person name="Wu L."/>
            <person name="Ma J."/>
        </authorList>
    </citation>
    <scope>NUCLEOTIDE SEQUENCE [LARGE SCALE GENOMIC DNA]</scope>
    <source>
        <strain evidence="8">XZYJ18</strain>
    </source>
</reference>